<dbReference type="Pfam" id="PF00486">
    <property type="entry name" value="Trans_reg_C"/>
    <property type="match status" value="1"/>
</dbReference>
<feature type="compositionally biased region" description="Basic and acidic residues" evidence="7">
    <location>
        <begin position="432"/>
        <end position="453"/>
    </location>
</feature>
<dbReference type="PRINTS" id="PR00364">
    <property type="entry name" value="DISEASERSIST"/>
</dbReference>
<feature type="compositionally biased region" description="Basic and acidic residues" evidence="7">
    <location>
        <begin position="254"/>
        <end position="263"/>
    </location>
</feature>
<dbReference type="SMART" id="SM00862">
    <property type="entry name" value="Trans_reg_C"/>
    <property type="match status" value="1"/>
</dbReference>
<dbReference type="Gene3D" id="1.25.40.10">
    <property type="entry name" value="Tetratricopeptide repeat domain"/>
    <property type="match status" value="2"/>
</dbReference>
<dbReference type="Pfam" id="PF03704">
    <property type="entry name" value="BTAD"/>
    <property type="match status" value="1"/>
</dbReference>
<feature type="compositionally biased region" description="Gly residues" evidence="7">
    <location>
        <begin position="401"/>
        <end position="431"/>
    </location>
</feature>
<dbReference type="SMART" id="SM00028">
    <property type="entry name" value="TPR"/>
    <property type="match status" value="4"/>
</dbReference>
<keyword evidence="4 6" id="KW-0238">DNA-binding</keyword>
<evidence type="ECO:0000259" key="8">
    <source>
        <dbReference type="PROSITE" id="PS51755"/>
    </source>
</evidence>
<feature type="compositionally biased region" description="Basic and acidic residues" evidence="7">
    <location>
        <begin position="315"/>
        <end position="349"/>
    </location>
</feature>
<dbReference type="InterPro" id="IPR002182">
    <property type="entry name" value="NB-ARC"/>
</dbReference>
<dbReference type="InterPro" id="IPR005158">
    <property type="entry name" value="BTAD"/>
</dbReference>
<feature type="region of interest" description="Disordered" evidence="7">
    <location>
        <begin position="561"/>
        <end position="586"/>
    </location>
</feature>
<feature type="domain" description="OmpR/PhoB-type" evidence="8">
    <location>
        <begin position="1"/>
        <end position="95"/>
    </location>
</feature>
<evidence type="ECO:0000256" key="1">
    <source>
        <dbReference type="ARBA" id="ARBA00005820"/>
    </source>
</evidence>
<feature type="compositionally biased region" description="Low complexity" evidence="7">
    <location>
        <begin position="454"/>
        <end position="463"/>
    </location>
</feature>
<dbReference type="InterPro" id="IPR051677">
    <property type="entry name" value="AfsR-DnrI-RedD_regulator"/>
</dbReference>
<organism evidence="9">
    <name type="scientific">Streptomyces sp. NBC_01393</name>
    <dbReference type="NCBI Taxonomy" id="2903851"/>
    <lineage>
        <taxon>Bacteria</taxon>
        <taxon>Bacillati</taxon>
        <taxon>Actinomycetota</taxon>
        <taxon>Actinomycetes</taxon>
        <taxon>Kitasatosporales</taxon>
        <taxon>Streptomycetaceae</taxon>
        <taxon>Streptomyces</taxon>
    </lineage>
</organism>
<dbReference type="InterPro" id="IPR019734">
    <property type="entry name" value="TPR_rpt"/>
</dbReference>
<dbReference type="Gene3D" id="1.10.10.10">
    <property type="entry name" value="Winged helix-like DNA-binding domain superfamily/Winged helix DNA-binding domain"/>
    <property type="match status" value="1"/>
</dbReference>
<dbReference type="InterPro" id="IPR001867">
    <property type="entry name" value="OmpR/PhoB-type_DNA-bd"/>
</dbReference>
<keyword evidence="2" id="KW-0902">Two-component regulatory system</keyword>
<evidence type="ECO:0000256" key="4">
    <source>
        <dbReference type="ARBA" id="ARBA00023125"/>
    </source>
</evidence>
<dbReference type="EMBL" id="CP109546">
    <property type="protein sequence ID" value="WTZ10882.1"/>
    <property type="molecule type" value="Genomic_DNA"/>
</dbReference>
<dbReference type="Pfam" id="PF00931">
    <property type="entry name" value="NB-ARC"/>
    <property type="match status" value="1"/>
</dbReference>
<feature type="compositionally biased region" description="Gly residues" evidence="7">
    <location>
        <begin position="267"/>
        <end position="282"/>
    </location>
</feature>
<dbReference type="InterPro" id="IPR011990">
    <property type="entry name" value="TPR-like_helical_dom_sf"/>
</dbReference>
<evidence type="ECO:0000256" key="6">
    <source>
        <dbReference type="PROSITE-ProRule" id="PRU01091"/>
    </source>
</evidence>
<comment type="similarity">
    <text evidence="1">Belongs to the AfsR/DnrI/RedD regulatory family.</text>
</comment>
<feature type="DNA-binding region" description="OmpR/PhoB-type" evidence="6">
    <location>
        <begin position="1"/>
        <end position="95"/>
    </location>
</feature>
<feature type="compositionally biased region" description="Basic and acidic residues" evidence="7">
    <location>
        <begin position="283"/>
        <end position="305"/>
    </location>
</feature>
<feature type="region of interest" description="Disordered" evidence="7">
    <location>
        <begin position="254"/>
        <end position="488"/>
    </location>
</feature>
<protein>
    <submittedName>
        <fullName evidence="9">Tetratricopeptide repeat protein</fullName>
    </submittedName>
</protein>
<dbReference type="PANTHER" id="PTHR35807:SF1">
    <property type="entry name" value="TRANSCRIPTIONAL REGULATOR REDD"/>
    <property type="match status" value="1"/>
</dbReference>
<reference evidence="9" key="1">
    <citation type="submission" date="2022-10" db="EMBL/GenBank/DDBJ databases">
        <title>The complete genomes of actinobacterial strains from the NBC collection.</title>
        <authorList>
            <person name="Joergensen T.S."/>
            <person name="Alvarez Arevalo M."/>
            <person name="Sterndorff E.B."/>
            <person name="Faurdal D."/>
            <person name="Vuksanovic O."/>
            <person name="Mourched A.-S."/>
            <person name="Charusanti P."/>
            <person name="Shaw S."/>
            <person name="Blin K."/>
            <person name="Weber T."/>
        </authorList>
    </citation>
    <scope>NUCLEOTIDE SEQUENCE</scope>
    <source>
        <strain evidence="9">NBC_01393</strain>
    </source>
</reference>
<dbReference type="SMART" id="SM01043">
    <property type="entry name" value="BTAD"/>
    <property type="match status" value="1"/>
</dbReference>
<dbReference type="PANTHER" id="PTHR35807">
    <property type="entry name" value="TRANSCRIPTIONAL REGULATOR REDD-RELATED"/>
    <property type="match status" value="1"/>
</dbReference>
<proteinExistence type="inferred from homology"/>
<keyword evidence="5" id="KW-0804">Transcription</keyword>
<evidence type="ECO:0000256" key="7">
    <source>
        <dbReference type="SAM" id="MobiDB-lite"/>
    </source>
</evidence>
<feature type="compositionally biased region" description="Pro residues" evidence="7">
    <location>
        <begin position="473"/>
        <end position="484"/>
    </location>
</feature>
<dbReference type="GO" id="GO:0043531">
    <property type="term" value="F:ADP binding"/>
    <property type="evidence" value="ECO:0007669"/>
    <property type="project" value="InterPro"/>
</dbReference>
<dbReference type="Gene3D" id="3.40.50.300">
    <property type="entry name" value="P-loop containing nucleotide triphosphate hydrolases"/>
    <property type="match status" value="1"/>
</dbReference>
<dbReference type="Pfam" id="PF13181">
    <property type="entry name" value="TPR_8"/>
    <property type="match status" value="1"/>
</dbReference>
<dbReference type="SUPFAM" id="SSF52540">
    <property type="entry name" value="P-loop containing nucleoside triphosphate hydrolases"/>
    <property type="match status" value="1"/>
</dbReference>
<dbReference type="InterPro" id="IPR036388">
    <property type="entry name" value="WH-like_DNA-bd_sf"/>
</dbReference>
<evidence type="ECO:0000256" key="2">
    <source>
        <dbReference type="ARBA" id="ARBA00023012"/>
    </source>
</evidence>
<feature type="compositionally biased region" description="Basic and acidic residues" evidence="7">
    <location>
        <begin position="366"/>
        <end position="383"/>
    </location>
</feature>
<gene>
    <name evidence="9" type="ORF">OG699_24625</name>
</gene>
<name>A0AAU3I2I9_9ACTN</name>
<dbReference type="CDD" id="cd15831">
    <property type="entry name" value="BTAD"/>
    <property type="match status" value="1"/>
</dbReference>
<evidence type="ECO:0000256" key="5">
    <source>
        <dbReference type="ARBA" id="ARBA00023163"/>
    </source>
</evidence>
<dbReference type="InterPro" id="IPR016032">
    <property type="entry name" value="Sig_transdc_resp-reg_C-effctor"/>
</dbReference>
<dbReference type="PROSITE" id="PS51755">
    <property type="entry name" value="OMPR_PHOB"/>
    <property type="match status" value="1"/>
</dbReference>
<sequence>MRNGLRFGLLGPPVLYDADGEVVSIGGRKMRALLAALLLEPGRVVSVDVLRDALWGGAPPASAQASLQNHVTRLRRLLDDPERLRAVPPGYVLRVGEGELDVRVFERHATVARDAYAERDWERALRESTAALALWRGTPLSGLPPETGGHAFVQRLEEARLLVLEWEYEAELRLDPTASRLDRLAPELAARTAEHPLRESFHRLLMLVLHRTGRQAEALAVHRDLRARLLDELGIEPGPAVRRAHLEILRDNDRVPGDVHADDVTSGGSGAGDRAMGGSGPRGGDRGRDAGRERDGGRGRYDARGQGRNRSADGNGDRARNRVGDGDGHRAWRGDGDGGSDRDRARNSDGDGDGTVAADGGRGRGRGSDGDTGRSAGREDDGGRVGNVGGDGARDGDGDGGRFGNGGRDGDGGRFGNGGQVGGRDGSIGPHGDGDGGRAGNPRRDGDGGRDVDGGAAESAAESARVEQGISSPPRPAQLPPPPAHFTGREDVRDRLFQILDPEHSVRLTHPEDPAHPDCGPTARASAGVFARASARAFVAPGFGATTIAGAPGRPTGGTVGGTADRAPAGVNSGRANGDTRGAGYGRPFGGDPVTGLPRVAVISGMAGVGKSALALHVAHGLRERFTDGQLYVNLHGATPGMTPLTAGQALAALLRDLGAEPRRIPEHPDAAAALLRSMLAPTRTLMVLDDAAHAAQVRPLLPAGAGCAVIVTSRSPLTALDGADRFPLAPLTDEDSAALLRAVSGRRDGLDGGHPLVELTGRLPLALRVVAARLAARRALTPDVLAGQLAATEGRLHHLEYDDLSVRRSLAVAHDALRASEREADRDAALALCRIGALDLPAYGAALVARLTGTDERRAETALDRLVDVALLEETAYGRYAPHDLVRDFAREIAGAAECVVATAAAVPASTAAVGAGAGAGVGAGLAATGAAPGGEAFAVPGGEFAAGSGGDGPAFPGGHGGAVPLGHDAVVAERALRWYAGVAARSLEAILEPGFDREDRGRPTPSQPAGHAADVAATPPFRSGREAFAWGDTELANVVALAERHAHGSPYFPLLARLLNPYVQRSGRVAELEVLQRAALAAARLLGDEAAEAYALGDLGGLHFMTGRVGEALTLNDEALAIWSRLGVRSCQRRALNNRGMLLESLGRHAESGEALLQSLRFSRELGDPHMEAITYSHLGNLYEHTDPRAAIDHHKRSLAIGDAVQDVIIRHSAHCNIGYAHLTLGEPAAAVPHFEESLRILGGHGDWHGESQTRLGLVRALRGVGQRERATRECDLLRCRADRRADRYTGGLARHQAGLLLRERGDAEAAHREWTSALEALEETDSPVTGELRELLARQTTR</sequence>
<evidence type="ECO:0000313" key="9">
    <source>
        <dbReference type="EMBL" id="WTZ10882.1"/>
    </source>
</evidence>
<dbReference type="SUPFAM" id="SSF48452">
    <property type="entry name" value="TPR-like"/>
    <property type="match status" value="2"/>
</dbReference>
<feature type="region of interest" description="Disordered" evidence="7">
    <location>
        <begin position="996"/>
        <end position="1019"/>
    </location>
</feature>
<dbReference type="GO" id="GO:0003677">
    <property type="term" value="F:DNA binding"/>
    <property type="evidence" value="ECO:0007669"/>
    <property type="project" value="UniProtKB-UniRule"/>
</dbReference>
<dbReference type="InterPro" id="IPR027417">
    <property type="entry name" value="P-loop_NTPase"/>
</dbReference>
<dbReference type="SUPFAM" id="SSF46894">
    <property type="entry name" value="C-terminal effector domain of the bipartite response regulators"/>
    <property type="match status" value="1"/>
</dbReference>
<accession>A0AAU3I2I9</accession>
<keyword evidence="3" id="KW-0805">Transcription regulation</keyword>
<evidence type="ECO:0000256" key="3">
    <source>
        <dbReference type="ARBA" id="ARBA00023015"/>
    </source>
</evidence>
<dbReference type="GO" id="GO:0006355">
    <property type="term" value="P:regulation of DNA-templated transcription"/>
    <property type="evidence" value="ECO:0007669"/>
    <property type="project" value="InterPro"/>
</dbReference>
<dbReference type="GO" id="GO:0000160">
    <property type="term" value="P:phosphorelay signal transduction system"/>
    <property type="evidence" value="ECO:0007669"/>
    <property type="project" value="UniProtKB-KW"/>
</dbReference>
<dbReference type="Pfam" id="PF13424">
    <property type="entry name" value="TPR_12"/>
    <property type="match status" value="1"/>
</dbReference>